<reference evidence="2" key="1">
    <citation type="submission" date="2021-01" db="EMBL/GenBank/DDBJ databases">
        <title>Whole genome shotgun sequence of Virgisporangium ochraceum NBRC 16418.</title>
        <authorList>
            <person name="Komaki H."/>
            <person name="Tamura T."/>
        </authorList>
    </citation>
    <scope>NUCLEOTIDE SEQUENCE</scope>
    <source>
        <strain evidence="2">NBRC 16418</strain>
    </source>
</reference>
<feature type="chain" id="PRO_5038810197" evidence="1">
    <location>
        <begin position="27"/>
        <end position="157"/>
    </location>
</feature>
<dbReference type="EMBL" id="BOPH01000098">
    <property type="protein sequence ID" value="GIJ72292.1"/>
    <property type="molecule type" value="Genomic_DNA"/>
</dbReference>
<gene>
    <name evidence="2" type="ORF">Voc01_072090</name>
</gene>
<comment type="caution">
    <text evidence="2">The sequence shown here is derived from an EMBL/GenBank/DDBJ whole genome shotgun (WGS) entry which is preliminary data.</text>
</comment>
<evidence type="ECO:0000256" key="1">
    <source>
        <dbReference type="SAM" id="SignalP"/>
    </source>
</evidence>
<evidence type="ECO:0000313" key="3">
    <source>
        <dbReference type="Proteomes" id="UP000635606"/>
    </source>
</evidence>
<dbReference type="Proteomes" id="UP000635606">
    <property type="component" value="Unassembled WGS sequence"/>
</dbReference>
<proteinExistence type="predicted"/>
<name>A0A8J4A0G8_9ACTN</name>
<dbReference type="RefSeq" id="WP_203932142.1">
    <property type="nucleotide sequence ID" value="NZ_BOPH01000098.1"/>
</dbReference>
<dbReference type="AlphaFoldDB" id="A0A8J4A0G8"/>
<dbReference type="PROSITE" id="PS51318">
    <property type="entry name" value="TAT"/>
    <property type="match status" value="1"/>
</dbReference>
<keyword evidence="1" id="KW-0732">Signal</keyword>
<feature type="signal peptide" evidence="1">
    <location>
        <begin position="1"/>
        <end position="26"/>
    </location>
</feature>
<dbReference type="InterPro" id="IPR006311">
    <property type="entry name" value="TAT_signal"/>
</dbReference>
<evidence type="ECO:0000313" key="2">
    <source>
        <dbReference type="EMBL" id="GIJ72292.1"/>
    </source>
</evidence>
<organism evidence="2 3">
    <name type="scientific">Virgisporangium ochraceum</name>
    <dbReference type="NCBI Taxonomy" id="65505"/>
    <lineage>
        <taxon>Bacteria</taxon>
        <taxon>Bacillati</taxon>
        <taxon>Actinomycetota</taxon>
        <taxon>Actinomycetes</taxon>
        <taxon>Micromonosporales</taxon>
        <taxon>Micromonosporaceae</taxon>
        <taxon>Virgisporangium</taxon>
    </lineage>
</organism>
<keyword evidence="3" id="KW-1185">Reference proteome</keyword>
<sequence length="157" mass="15744">MHRIFTRRRTGIASLGAAGLVTAALAGVLGAGAAQADPASGGNVAGDGSSRAAAPAAIAAPFDDPRFAVVSPNGTLVRGRNAVSAFRLAAGNYEVIFDRDIRNCAFVGTAGSTGGGNPQGGQIAVAQRSGNVNGVYVDTRDSQGFTIDRGFHLVVVC</sequence>
<protein>
    <submittedName>
        <fullName evidence="2">Uncharacterized protein</fullName>
    </submittedName>
</protein>
<accession>A0A8J4A0G8</accession>